<sequence>MFVSVGGLRPHERRMRSVLPEAVRAEGMSARELDRIGPLAQADAALIHAYLEWVCRKTGSSAGSAFRTAASAWSTPAPEPSLTSPYPCPRPPTPHDLASEWARATGPSSYHRQSPPYSTPHATPTLSSSDALTDSAHTSPTMPARTLLPSPQETNTSASTRPQRAPSTDSSTTAAPFEYASSTRPPRPTSSTTCPAFCNRRPPTQ</sequence>
<comment type="caution">
    <text evidence="2">The sequence shown here is derived from an EMBL/GenBank/DDBJ whole genome shotgun (WGS) entry which is preliminary data.</text>
</comment>
<dbReference type="EMBL" id="AGNL01045206">
    <property type="protein sequence ID" value="EJK49000.1"/>
    <property type="molecule type" value="Genomic_DNA"/>
</dbReference>
<feature type="compositionally biased region" description="Polar residues" evidence="1">
    <location>
        <begin position="149"/>
        <end position="174"/>
    </location>
</feature>
<dbReference type="AlphaFoldDB" id="K0R7Q1"/>
<gene>
    <name evidence="2" type="ORF">THAOC_32162</name>
</gene>
<accession>K0R7Q1</accession>
<evidence type="ECO:0000256" key="1">
    <source>
        <dbReference type="SAM" id="MobiDB-lite"/>
    </source>
</evidence>
<feature type="region of interest" description="Disordered" evidence="1">
    <location>
        <begin position="72"/>
        <end position="205"/>
    </location>
</feature>
<name>K0R7Q1_THAOC</name>
<evidence type="ECO:0000313" key="3">
    <source>
        <dbReference type="Proteomes" id="UP000266841"/>
    </source>
</evidence>
<protein>
    <submittedName>
        <fullName evidence="2">Uncharacterized protein</fullName>
    </submittedName>
</protein>
<feature type="compositionally biased region" description="Low complexity" evidence="1">
    <location>
        <begin position="181"/>
        <end position="195"/>
    </location>
</feature>
<evidence type="ECO:0000313" key="2">
    <source>
        <dbReference type="EMBL" id="EJK49000.1"/>
    </source>
</evidence>
<proteinExistence type="predicted"/>
<organism evidence="2 3">
    <name type="scientific">Thalassiosira oceanica</name>
    <name type="common">Marine diatom</name>
    <dbReference type="NCBI Taxonomy" id="159749"/>
    <lineage>
        <taxon>Eukaryota</taxon>
        <taxon>Sar</taxon>
        <taxon>Stramenopiles</taxon>
        <taxon>Ochrophyta</taxon>
        <taxon>Bacillariophyta</taxon>
        <taxon>Coscinodiscophyceae</taxon>
        <taxon>Thalassiosirophycidae</taxon>
        <taxon>Thalassiosirales</taxon>
        <taxon>Thalassiosiraceae</taxon>
        <taxon>Thalassiosira</taxon>
    </lineage>
</organism>
<keyword evidence="3" id="KW-1185">Reference proteome</keyword>
<feature type="compositionally biased region" description="Polar residues" evidence="1">
    <location>
        <begin position="106"/>
        <end position="141"/>
    </location>
</feature>
<dbReference type="Proteomes" id="UP000266841">
    <property type="component" value="Unassembled WGS sequence"/>
</dbReference>
<reference evidence="2 3" key="1">
    <citation type="journal article" date="2012" name="Genome Biol.">
        <title>Genome and low-iron response of an oceanic diatom adapted to chronic iron limitation.</title>
        <authorList>
            <person name="Lommer M."/>
            <person name="Specht M."/>
            <person name="Roy A.S."/>
            <person name="Kraemer L."/>
            <person name="Andreson R."/>
            <person name="Gutowska M.A."/>
            <person name="Wolf J."/>
            <person name="Bergner S.V."/>
            <person name="Schilhabel M.B."/>
            <person name="Klostermeier U.C."/>
            <person name="Beiko R.G."/>
            <person name="Rosenstiel P."/>
            <person name="Hippler M."/>
            <person name="Laroche J."/>
        </authorList>
    </citation>
    <scope>NUCLEOTIDE SEQUENCE [LARGE SCALE GENOMIC DNA]</scope>
    <source>
        <strain evidence="2 3">CCMP1005</strain>
    </source>
</reference>